<dbReference type="InterPro" id="IPR013525">
    <property type="entry name" value="ABC2_TM"/>
</dbReference>
<dbReference type="InterPro" id="IPR027417">
    <property type="entry name" value="P-loop_NTPase"/>
</dbReference>
<dbReference type="GO" id="GO:0016020">
    <property type="term" value="C:membrane"/>
    <property type="evidence" value="ECO:0007669"/>
    <property type="project" value="UniProtKB-SubCell"/>
</dbReference>
<dbReference type="InterPro" id="IPR003439">
    <property type="entry name" value="ABC_transporter-like_ATP-bd"/>
</dbReference>
<dbReference type="GO" id="GO:0005524">
    <property type="term" value="F:ATP binding"/>
    <property type="evidence" value="ECO:0007669"/>
    <property type="project" value="InterPro"/>
</dbReference>
<evidence type="ECO:0000313" key="8">
    <source>
        <dbReference type="EMBL" id="VDO30387.1"/>
    </source>
</evidence>
<evidence type="ECO:0000256" key="3">
    <source>
        <dbReference type="ARBA" id="ARBA00022989"/>
    </source>
</evidence>
<dbReference type="PANTHER" id="PTHR19229">
    <property type="entry name" value="ATP-BINDING CASSETTE TRANSPORTER SUBFAMILY A ABCA"/>
    <property type="match status" value="1"/>
</dbReference>
<feature type="transmembrane region" description="Helical" evidence="5">
    <location>
        <begin position="210"/>
        <end position="227"/>
    </location>
</feature>
<reference evidence="10" key="1">
    <citation type="submission" date="2016-06" db="UniProtKB">
        <authorList>
            <consortium name="WormBaseParasite"/>
        </authorList>
    </citation>
    <scope>IDENTIFICATION</scope>
</reference>
<dbReference type="Proteomes" id="UP000267606">
    <property type="component" value="Unassembled WGS sequence"/>
</dbReference>
<dbReference type="Gene3D" id="3.40.50.300">
    <property type="entry name" value="P-loop containing nucleotide triphosphate hydrolases"/>
    <property type="match status" value="1"/>
</dbReference>
<gene>
    <name evidence="8" type="ORF">OFLC_LOCUS1670</name>
</gene>
<evidence type="ECO:0000256" key="5">
    <source>
        <dbReference type="SAM" id="Phobius"/>
    </source>
</evidence>
<keyword evidence="3 5" id="KW-1133">Transmembrane helix</keyword>
<feature type="transmembrane region" description="Helical" evidence="5">
    <location>
        <begin position="274"/>
        <end position="292"/>
    </location>
</feature>
<keyword evidence="2 5" id="KW-0812">Transmembrane</keyword>
<dbReference type="PANTHER" id="PTHR19229:SF250">
    <property type="entry name" value="ABC TRANSPORTER DOMAIN-CONTAINING PROTEIN-RELATED"/>
    <property type="match status" value="1"/>
</dbReference>
<dbReference type="EMBL" id="UZAJ01000833">
    <property type="protein sequence ID" value="VDO30387.1"/>
    <property type="molecule type" value="Genomic_DNA"/>
</dbReference>
<name>A0A183H2G0_9BILA</name>
<evidence type="ECO:0000259" key="7">
    <source>
        <dbReference type="Pfam" id="PF12698"/>
    </source>
</evidence>
<feature type="domain" description="ABC transporter" evidence="6">
    <location>
        <begin position="364"/>
        <end position="498"/>
    </location>
</feature>
<dbReference type="SUPFAM" id="SSF52540">
    <property type="entry name" value="P-loop containing nucleoside triphosphate hydrolases"/>
    <property type="match status" value="1"/>
</dbReference>
<organism evidence="10">
    <name type="scientific">Onchocerca flexuosa</name>
    <dbReference type="NCBI Taxonomy" id="387005"/>
    <lineage>
        <taxon>Eukaryota</taxon>
        <taxon>Metazoa</taxon>
        <taxon>Ecdysozoa</taxon>
        <taxon>Nematoda</taxon>
        <taxon>Chromadorea</taxon>
        <taxon>Rhabditida</taxon>
        <taxon>Spirurina</taxon>
        <taxon>Spiruromorpha</taxon>
        <taxon>Filarioidea</taxon>
        <taxon>Onchocercidae</taxon>
        <taxon>Onchocerca</taxon>
    </lineage>
</organism>
<dbReference type="Pfam" id="PF12698">
    <property type="entry name" value="ABC2_membrane_3"/>
    <property type="match status" value="1"/>
</dbReference>
<evidence type="ECO:0000313" key="9">
    <source>
        <dbReference type="Proteomes" id="UP000267606"/>
    </source>
</evidence>
<dbReference type="AlphaFoldDB" id="A0A183H2G0"/>
<dbReference type="Pfam" id="PF00005">
    <property type="entry name" value="ABC_tran"/>
    <property type="match status" value="1"/>
</dbReference>
<reference evidence="8 9" key="2">
    <citation type="submission" date="2018-11" db="EMBL/GenBank/DDBJ databases">
        <authorList>
            <consortium name="Pathogen Informatics"/>
        </authorList>
    </citation>
    <scope>NUCLEOTIDE SEQUENCE [LARGE SCALE GENOMIC DNA]</scope>
</reference>
<dbReference type="WBParaSite" id="OFLC_0000166901-mRNA-1">
    <property type="protein sequence ID" value="OFLC_0000166901-mRNA-1"/>
    <property type="gene ID" value="OFLC_0000166901"/>
</dbReference>
<feature type="domain" description="ABC-2 type transporter transmembrane" evidence="7">
    <location>
        <begin position="3"/>
        <end position="290"/>
    </location>
</feature>
<feature type="transmembrane region" description="Helical" evidence="5">
    <location>
        <begin position="67"/>
        <end position="86"/>
    </location>
</feature>
<evidence type="ECO:0000256" key="2">
    <source>
        <dbReference type="ARBA" id="ARBA00022692"/>
    </source>
</evidence>
<keyword evidence="9" id="KW-1185">Reference proteome</keyword>
<feature type="transmembrane region" description="Helical" evidence="5">
    <location>
        <begin position="142"/>
        <end position="164"/>
    </location>
</feature>
<comment type="subcellular location">
    <subcellularLocation>
        <location evidence="1">Membrane</location>
        <topology evidence="1">Multi-pass membrane protein</topology>
    </subcellularLocation>
</comment>
<dbReference type="STRING" id="387005.A0A183H2G0"/>
<accession>A0A183H2G0</accession>
<evidence type="ECO:0000256" key="4">
    <source>
        <dbReference type="ARBA" id="ARBA00023136"/>
    </source>
</evidence>
<evidence type="ECO:0000259" key="6">
    <source>
        <dbReference type="Pfam" id="PF00005"/>
    </source>
</evidence>
<evidence type="ECO:0000256" key="1">
    <source>
        <dbReference type="ARBA" id="ARBA00004141"/>
    </source>
</evidence>
<keyword evidence="4 5" id="KW-0472">Membrane</keyword>
<dbReference type="GO" id="GO:0005319">
    <property type="term" value="F:lipid transporter activity"/>
    <property type="evidence" value="ECO:0007669"/>
    <property type="project" value="TreeGrafter"/>
</dbReference>
<feature type="transmembrane region" description="Helical" evidence="5">
    <location>
        <begin position="176"/>
        <end position="198"/>
    </location>
</feature>
<protein>
    <submittedName>
        <fullName evidence="10">ABC transporter domain-containing protein</fullName>
    </submittedName>
</protein>
<dbReference type="GO" id="GO:0140359">
    <property type="term" value="F:ABC-type transporter activity"/>
    <property type="evidence" value="ECO:0007669"/>
    <property type="project" value="InterPro"/>
</dbReference>
<feature type="transmembrane region" description="Helical" evidence="5">
    <location>
        <begin position="106"/>
        <end position="130"/>
    </location>
</feature>
<evidence type="ECO:0000313" key="10">
    <source>
        <dbReference type="WBParaSite" id="OFLC_0000166901-mRNA-1"/>
    </source>
</evidence>
<dbReference type="InterPro" id="IPR026082">
    <property type="entry name" value="ABCA"/>
</dbReference>
<sequence length="507" mass="57352">MFKIWFNNKLWHSLPVSINAYHNAILRSQSSSDPASVGILTYSHPMNFSLSTYINTVPLVRIMSFRIILLILAVSLITACFCLPLVDERISLSKHLQTISGLTPLIYWIANFAFDIVIYLIAATTIVILYNGMEVHQFVFSPFYSVSLFLLLFCSGLSLISFTYLCQKIFNLPTLAYIVIGVGFFFIGANCTTIIIFFESQSLQDEALILAYKICSVLFMALPHYNLGMAAYRLSFVGVLQIQSEIYLEDINRKDQIENLPLPNPLEWHLMGKHLVALIIEFHFCFLLLLFIECRHRLRLWTKYREIMRTKQLIANTEESELDEDVEVEHKRVNELSSEPNDNHRLVVNGVSKSYDGQTLAVCNVSFAVKNGECFGLLGVNGAGKTTMFRILTGELSTGTGDILISNKSIRCENSDSSTSFGYCPQFDALNPKLTAREHLRHYSLLRGIKKDHVVNWALNELQLNSYADKIVSNFSGGNKRKLSVAIALVSDPPLLLLVISFLNRKK</sequence>
<dbReference type="GO" id="GO:0016887">
    <property type="term" value="F:ATP hydrolysis activity"/>
    <property type="evidence" value="ECO:0007669"/>
    <property type="project" value="InterPro"/>
</dbReference>
<proteinExistence type="predicted"/>